<reference evidence="2 3" key="1">
    <citation type="submission" date="2023-12" db="EMBL/GenBank/DDBJ databases">
        <title>Novel species of the genus Arcicella isolated from rivers.</title>
        <authorList>
            <person name="Lu H."/>
        </authorList>
    </citation>
    <scope>NUCLEOTIDE SEQUENCE [LARGE SCALE GENOMIC DNA]</scope>
    <source>
        <strain evidence="2 3">LMG 21963</strain>
    </source>
</reference>
<feature type="transmembrane region" description="Helical" evidence="1">
    <location>
        <begin position="126"/>
        <end position="144"/>
    </location>
</feature>
<accession>A0ABU5QPL9</accession>
<gene>
    <name evidence="2" type="ORF">VB264_14585</name>
</gene>
<proteinExistence type="predicted"/>
<keyword evidence="1" id="KW-0812">Transmembrane</keyword>
<feature type="transmembrane region" description="Helical" evidence="1">
    <location>
        <begin position="150"/>
        <end position="169"/>
    </location>
</feature>
<evidence type="ECO:0000256" key="1">
    <source>
        <dbReference type="SAM" id="Phobius"/>
    </source>
</evidence>
<sequence>MRNPQVNALKNSFCTPNHKINYAIFEEVSDLTSQDFINSNLTENNYAVAKSLGILNDLHDYLTIKKTSNDGVRLTLLEKKDQINAKIQLARLDLEAISSELLCESVRSHQILDYLDDYNSKRTNRLLVGSVILGAVSAGVTSFIESDNLNKTISVGAGLIGAGVGIITINPKGKKVEFYHHRNLLKNIWEESNNDKNLSPFIWKLLTDKQMSNAKTNSLAYNIKTRWQHILMDDGEINQADLKLFFGEGGLYTVEDLQQLESMINQLRSTIDELNQDILSLSIIISNHH</sequence>
<evidence type="ECO:0000313" key="2">
    <source>
        <dbReference type="EMBL" id="MEA5259020.1"/>
    </source>
</evidence>
<dbReference type="RefSeq" id="WP_323250537.1">
    <property type="nucleotide sequence ID" value="NZ_JAYFUL010000024.1"/>
</dbReference>
<name>A0ABU5QPL9_9BACT</name>
<comment type="caution">
    <text evidence="2">The sequence shown here is derived from an EMBL/GenBank/DDBJ whole genome shotgun (WGS) entry which is preliminary data.</text>
</comment>
<organism evidence="2 3">
    <name type="scientific">Arcicella aquatica</name>
    <dbReference type="NCBI Taxonomy" id="217141"/>
    <lineage>
        <taxon>Bacteria</taxon>
        <taxon>Pseudomonadati</taxon>
        <taxon>Bacteroidota</taxon>
        <taxon>Cytophagia</taxon>
        <taxon>Cytophagales</taxon>
        <taxon>Flectobacillaceae</taxon>
        <taxon>Arcicella</taxon>
    </lineage>
</organism>
<dbReference type="EMBL" id="JAYFUL010000024">
    <property type="protein sequence ID" value="MEA5259020.1"/>
    <property type="molecule type" value="Genomic_DNA"/>
</dbReference>
<keyword evidence="3" id="KW-1185">Reference proteome</keyword>
<protein>
    <submittedName>
        <fullName evidence="2">Uncharacterized protein</fullName>
    </submittedName>
</protein>
<evidence type="ECO:0000313" key="3">
    <source>
        <dbReference type="Proteomes" id="UP001304671"/>
    </source>
</evidence>
<keyword evidence="1" id="KW-0472">Membrane</keyword>
<keyword evidence="1" id="KW-1133">Transmembrane helix</keyword>
<dbReference type="Proteomes" id="UP001304671">
    <property type="component" value="Unassembled WGS sequence"/>
</dbReference>